<keyword evidence="10" id="KW-0238">DNA-binding</keyword>
<dbReference type="Pfam" id="PF08447">
    <property type="entry name" value="PAS_3"/>
    <property type="match status" value="1"/>
</dbReference>
<evidence type="ECO:0000256" key="9">
    <source>
        <dbReference type="ARBA" id="ARBA00023108"/>
    </source>
</evidence>
<dbReference type="FunFam" id="3.30.450.20:FF:000019">
    <property type="entry name" value="Aryl hydrocarbon receptor 1"/>
    <property type="match status" value="1"/>
</dbReference>
<dbReference type="EMBL" id="JAEMGP010000004">
    <property type="protein sequence ID" value="KAG5210189.1"/>
    <property type="molecule type" value="Genomic_DNA"/>
</dbReference>
<keyword evidence="11" id="KW-0010">Activator</keyword>
<evidence type="ECO:0000259" key="16">
    <source>
        <dbReference type="PROSITE" id="PS50888"/>
    </source>
</evidence>
<dbReference type="InterPro" id="IPR001610">
    <property type="entry name" value="PAC"/>
</dbReference>
<feature type="domain" description="BHLH" evidence="16">
    <location>
        <begin position="27"/>
        <end position="80"/>
    </location>
</feature>
<evidence type="ECO:0000256" key="11">
    <source>
        <dbReference type="ARBA" id="ARBA00023159"/>
    </source>
</evidence>
<dbReference type="AlphaFoldDB" id="A0A836D2H3"/>
<dbReference type="Gene3D" id="3.30.450.20">
    <property type="entry name" value="PAS domain"/>
    <property type="match status" value="2"/>
</dbReference>
<evidence type="ECO:0000256" key="12">
    <source>
        <dbReference type="ARBA" id="ARBA00023163"/>
    </source>
</evidence>
<evidence type="ECO:0000256" key="13">
    <source>
        <dbReference type="ARBA" id="ARBA00023242"/>
    </source>
</evidence>
<evidence type="ECO:0000256" key="6">
    <source>
        <dbReference type="ARBA" id="ARBA00022737"/>
    </source>
</evidence>
<evidence type="ECO:0000313" key="18">
    <source>
        <dbReference type="Proteomes" id="UP000664991"/>
    </source>
</evidence>
<dbReference type="GO" id="GO:0005737">
    <property type="term" value="C:cytoplasm"/>
    <property type="evidence" value="ECO:0007669"/>
    <property type="project" value="UniProtKB-SubCell"/>
</dbReference>
<dbReference type="InterPro" id="IPR013655">
    <property type="entry name" value="PAS_fold_3"/>
</dbReference>
<dbReference type="Proteomes" id="UP000664991">
    <property type="component" value="Unassembled WGS sequence"/>
</dbReference>
<reference evidence="17 18" key="1">
    <citation type="submission" date="2020-12" db="EMBL/GenBank/DDBJ databases">
        <title>De novo assembly of Tibetan sheep genome.</title>
        <authorList>
            <person name="Li X."/>
        </authorList>
    </citation>
    <scope>NUCLEOTIDE SEQUENCE [LARGE SCALE GENOMIC DNA]</scope>
    <source>
        <tissue evidence="17">Heart</tissue>
    </source>
</reference>
<evidence type="ECO:0000259" key="15">
    <source>
        <dbReference type="PROSITE" id="PS50112"/>
    </source>
</evidence>
<dbReference type="InterPro" id="IPR013767">
    <property type="entry name" value="PAS_fold"/>
</dbReference>
<dbReference type="GO" id="GO:0006805">
    <property type="term" value="P:xenobiotic metabolic process"/>
    <property type="evidence" value="ECO:0007669"/>
    <property type="project" value="InterPro"/>
</dbReference>
<dbReference type="PANTHER" id="PTHR10649:SF9">
    <property type="entry name" value="ARYL HYDROCARBON RECEPTOR"/>
    <property type="match status" value="1"/>
</dbReference>
<dbReference type="GO" id="GO:0005634">
    <property type="term" value="C:nucleus"/>
    <property type="evidence" value="ECO:0007669"/>
    <property type="project" value="UniProtKB-SubCell"/>
</dbReference>
<keyword evidence="9" id="KW-0090">Biological rhythms</keyword>
<dbReference type="InterPro" id="IPR039091">
    <property type="entry name" value="AHR/AHRR"/>
</dbReference>
<dbReference type="SMART" id="SM00091">
    <property type="entry name" value="PAS"/>
    <property type="match status" value="2"/>
</dbReference>
<protein>
    <recommendedName>
        <fullName evidence="3">Aryl hydrocarbon receptor</fullName>
    </recommendedName>
</protein>
<dbReference type="PROSITE" id="PS50112">
    <property type="entry name" value="PAS"/>
    <property type="match status" value="1"/>
</dbReference>
<organism evidence="17 18">
    <name type="scientific">Ovis aries</name>
    <name type="common">Sheep</name>
    <dbReference type="NCBI Taxonomy" id="9940"/>
    <lineage>
        <taxon>Eukaryota</taxon>
        <taxon>Metazoa</taxon>
        <taxon>Chordata</taxon>
        <taxon>Craniata</taxon>
        <taxon>Vertebrata</taxon>
        <taxon>Euteleostomi</taxon>
        <taxon>Mammalia</taxon>
        <taxon>Eutheria</taxon>
        <taxon>Laurasiatheria</taxon>
        <taxon>Artiodactyla</taxon>
        <taxon>Ruminantia</taxon>
        <taxon>Pecora</taxon>
        <taxon>Bovidae</taxon>
        <taxon>Caprinae</taxon>
        <taxon>Ovis</taxon>
    </lineage>
</organism>
<evidence type="ECO:0000256" key="7">
    <source>
        <dbReference type="ARBA" id="ARBA00022765"/>
    </source>
</evidence>
<dbReference type="GO" id="GO:0000976">
    <property type="term" value="F:transcription cis-regulatory region binding"/>
    <property type="evidence" value="ECO:0007669"/>
    <property type="project" value="TreeGrafter"/>
</dbReference>
<dbReference type="GO" id="GO:0034751">
    <property type="term" value="C:aryl hydrocarbon receptor complex"/>
    <property type="evidence" value="ECO:0007669"/>
    <property type="project" value="TreeGrafter"/>
</dbReference>
<evidence type="ECO:0000256" key="14">
    <source>
        <dbReference type="SAM" id="MobiDB-lite"/>
    </source>
</evidence>
<dbReference type="GO" id="GO:1904613">
    <property type="term" value="P:cellular response to 2,3,7,8-tetrachlorodibenzodioxine"/>
    <property type="evidence" value="ECO:0007669"/>
    <property type="project" value="UniProtKB-ARBA"/>
</dbReference>
<keyword evidence="8" id="KW-0805">Transcription regulation</keyword>
<dbReference type="Pfam" id="PF00010">
    <property type="entry name" value="HLH"/>
    <property type="match status" value="1"/>
</dbReference>
<dbReference type="SMART" id="SM00086">
    <property type="entry name" value="PAC"/>
    <property type="match status" value="1"/>
</dbReference>
<keyword evidence="4" id="KW-0963">Cytoplasm</keyword>
<evidence type="ECO:0000256" key="10">
    <source>
        <dbReference type="ARBA" id="ARBA00023125"/>
    </source>
</evidence>
<evidence type="ECO:0000256" key="2">
    <source>
        <dbReference type="ARBA" id="ARBA00004496"/>
    </source>
</evidence>
<keyword evidence="7" id="KW-0013">ADP-ribosylation</keyword>
<dbReference type="CDD" id="cd11436">
    <property type="entry name" value="bHLH-PAS_AhR"/>
    <property type="match status" value="1"/>
</dbReference>
<dbReference type="GO" id="GO:0046983">
    <property type="term" value="F:protein dimerization activity"/>
    <property type="evidence" value="ECO:0007669"/>
    <property type="project" value="InterPro"/>
</dbReference>
<dbReference type="InterPro" id="IPR011598">
    <property type="entry name" value="bHLH_dom"/>
</dbReference>
<keyword evidence="5" id="KW-0678">Repressor</keyword>
<dbReference type="SMART" id="SM00353">
    <property type="entry name" value="HLH"/>
    <property type="match status" value="1"/>
</dbReference>
<dbReference type="Gene3D" id="4.10.280.10">
    <property type="entry name" value="Helix-loop-helix DNA-binding domain"/>
    <property type="match status" value="1"/>
</dbReference>
<feature type="compositionally biased region" description="Basic and acidic residues" evidence="14">
    <location>
        <begin position="837"/>
        <end position="850"/>
    </location>
</feature>
<dbReference type="GO" id="GO:0004879">
    <property type="term" value="F:nuclear receptor activity"/>
    <property type="evidence" value="ECO:0007669"/>
    <property type="project" value="TreeGrafter"/>
</dbReference>
<dbReference type="Pfam" id="PF00989">
    <property type="entry name" value="PAS"/>
    <property type="match status" value="1"/>
</dbReference>
<dbReference type="FunFam" id="4.10.280.10:FF:000024">
    <property type="entry name" value="Aryl hydrocarbon receptor 2"/>
    <property type="match status" value="1"/>
</dbReference>
<evidence type="ECO:0000256" key="8">
    <source>
        <dbReference type="ARBA" id="ARBA00023015"/>
    </source>
</evidence>
<dbReference type="SUPFAM" id="SSF47459">
    <property type="entry name" value="HLH, helix-loop-helix DNA-binding domain"/>
    <property type="match status" value="1"/>
</dbReference>
<dbReference type="InterPro" id="IPR000014">
    <property type="entry name" value="PAS"/>
</dbReference>
<feature type="compositionally biased region" description="Polar residues" evidence="14">
    <location>
        <begin position="1"/>
        <end position="10"/>
    </location>
</feature>
<evidence type="ECO:0000256" key="3">
    <source>
        <dbReference type="ARBA" id="ARBA00015909"/>
    </source>
</evidence>
<comment type="caution">
    <text evidence="17">The sequence shown here is derived from an EMBL/GenBank/DDBJ whole genome shotgun (WGS) entry which is preliminary data.</text>
</comment>
<dbReference type="FunFam" id="3.30.450.20:FF:000035">
    <property type="entry name" value="Aryl hydrocarbon receptor"/>
    <property type="match status" value="1"/>
</dbReference>
<dbReference type="GO" id="GO:0048511">
    <property type="term" value="P:rhythmic process"/>
    <property type="evidence" value="ECO:0007669"/>
    <property type="project" value="UniProtKB-KW"/>
</dbReference>
<evidence type="ECO:0000313" key="17">
    <source>
        <dbReference type="EMBL" id="KAG5210189.1"/>
    </source>
</evidence>
<evidence type="ECO:0000256" key="4">
    <source>
        <dbReference type="ARBA" id="ARBA00022490"/>
    </source>
</evidence>
<comment type="subcellular location">
    <subcellularLocation>
        <location evidence="2">Cytoplasm</location>
    </subcellularLocation>
    <subcellularLocation>
        <location evidence="1">Nucleus</location>
    </subcellularLocation>
</comment>
<gene>
    <name evidence="17" type="ORF">JEQ12_015383</name>
</gene>
<dbReference type="PANTHER" id="PTHR10649">
    <property type="entry name" value="ARYL HYDROCARBON RECEPTOR"/>
    <property type="match status" value="1"/>
</dbReference>
<accession>A0A836D2H3</accession>
<dbReference type="SUPFAM" id="SSF55785">
    <property type="entry name" value="PYP-like sensor domain (PAS domain)"/>
    <property type="match status" value="2"/>
</dbReference>
<dbReference type="InterPro" id="IPR033348">
    <property type="entry name" value="AHR_bHLH"/>
</dbReference>
<proteinExistence type="predicted"/>
<evidence type="ECO:0000256" key="5">
    <source>
        <dbReference type="ARBA" id="ARBA00022491"/>
    </source>
</evidence>
<keyword evidence="12" id="KW-0804">Transcription</keyword>
<keyword evidence="6" id="KW-0677">Repeat</keyword>
<feature type="region of interest" description="Disordered" evidence="14">
    <location>
        <begin position="807"/>
        <end position="850"/>
    </location>
</feature>
<dbReference type="InterPro" id="IPR035965">
    <property type="entry name" value="PAS-like_dom_sf"/>
</dbReference>
<evidence type="ECO:0000256" key="1">
    <source>
        <dbReference type="ARBA" id="ARBA00004123"/>
    </source>
</evidence>
<feature type="domain" description="PAS" evidence="15">
    <location>
        <begin position="110"/>
        <end position="180"/>
    </location>
</feature>
<dbReference type="CDD" id="cd00130">
    <property type="entry name" value="PAS"/>
    <property type="match status" value="2"/>
</dbReference>
<name>A0A836D2H3_SHEEP</name>
<keyword evidence="13" id="KW-0539">Nucleus</keyword>
<feature type="region of interest" description="Disordered" evidence="14">
    <location>
        <begin position="1"/>
        <end position="39"/>
    </location>
</feature>
<feature type="compositionally biased region" description="Basic and acidic residues" evidence="14">
    <location>
        <begin position="905"/>
        <end position="919"/>
    </location>
</feature>
<sequence>MNSSSANITYASRKRRKPVQKTVKPVPAEGIKSNPSKRHRDRLNTELDRLASLLPFPQDVINKLDKLSVLRLSVSYLRAKSFFDVALKSSPADRNGVQDNCRSKFREGLNLQEGEFLLQALNGFVLVVTTDALVFYASSTIQDYLGFQQSDVIHQSVYELIHTEDRAEFQRQLHWALNPQQCPDSGQRIDEANGLSQPAMYYDPDQIPPENSSFMERCFICRLRCLLDNSSGFLAMNFQGRLKYLHGQNKKGKDGSMLPPQLALFAIATPLQPPSILEIRTKNFIFRTKHKLDFTPTGCDAKGKLVLGYTEAELCLRGSGYQFIHAADMLYCAEYHIRMIKTGESGMIVFRLLTKDNRWAWVQSNARLVYKNGRPDYIIATQRPLTDEEGMEHLNKRNMKLPFMFTTGDAVLYEISSPFPSIMDPLPIKTKNGAGGKDTPTLSKDSLNPSSLLNAMMQQDEAIYLYPASTSAPFERNFFSDSLNECSNWQNSVVPMGSDSILKHEQISQSQDMNPTLPGDHAGLFTDNRNSDLYSIMKHLGIDFEDIQHMQQNEEFFRTDFSGEDDFRDIDLTDEILTYVEDSLNKPTFGCSGYPQQPAVALNPSCMVQEQLQLDQQQLQPHQMHTAVEQQQQLCQKMKHMQVNNMFANWNSNQSVPLNCPQQDLQQYNVFADLPGTSQEFPYKPELDPMPYPQNLIPCSQPGLPPQPQGTQLDFPMGNFEPAPYPTTASNLEDFVSCLQVPENQQHGLNPQSAMVAPQTCYAGAVSMYQCQPDPQHSQLAQMPYNPTTPGSQAFVNKNKMIAFREGEKPRGSVGLRDQQRQTGQAVGEGEADFEEASSRAESNGDHRCDVTDAGECVTLSCFDNIWKSDVAGDKTRINPEIKQSLKQQAEKGKAVNRKHALLQKSEEHLVHKGKENKGKGSSGPEEENPNNHSKCAGS</sequence>
<feature type="region of interest" description="Disordered" evidence="14">
    <location>
        <begin position="886"/>
        <end position="939"/>
    </location>
</feature>
<dbReference type="PROSITE" id="PS50888">
    <property type="entry name" value="BHLH"/>
    <property type="match status" value="1"/>
</dbReference>
<dbReference type="InterPro" id="IPR036638">
    <property type="entry name" value="HLH_DNA-bd_sf"/>
</dbReference>